<dbReference type="EMBL" id="JBHSFI010000004">
    <property type="protein sequence ID" value="MFC4629235.1"/>
    <property type="molecule type" value="Genomic_DNA"/>
</dbReference>
<evidence type="ECO:0000256" key="1">
    <source>
        <dbReference type="SAM" id="MobiDB-lite"/>
    </source>
</evidence>
<evidence type="ECO:0000256" key="2">
    <source>
        <dbReference type="SAM" id="Phobius"/>
    </source>
</evidence>
<feature type="transmembrane region" description="Helical" evidence="2">
    <location>
        <begin position="54"/>
        <end position="72"/>
    </location>
</feature>
<keyword evidence="2" id="KW-0472">Membrane</keyword>
<dbReference type="RefSeq" id="WP_377136126.1">
    <property type="nucleotide sequence ID" value="NZ_JBHSFI010000004.1"/>
</dbReference>
<reference evidence="4" key="1">
    <citation type="journal article" date="2019" name="Int. J. Syst. Evol. Microbiol.">
        <title>The Global Catalogue of Microorganisms (GCM) 10K type strain sequencing project: providing services to taxonomists for standard genome sequencing and annotation.</title>
        <authorList>
            <consortium name="The Broad Institute Genomics Platform"/>
            <consortium name="The Broad Institute Genome Sequencing Center for Infectious Disease"/>
            <person name="Wu L."/>
            <person name="Ma J."/>
        </authorList>
    </citation>
    <scope>NUCLEOTIDE SEQUENCE [LARGE SCALE GENOMIC DNA]</scope>
    <source>
        <strain evidence="4">CCUG 42722</strain>
    </source>
</reference>
<accession>A0ABV9HI31</accession>
<evidence type="ECO:0000313" key="4">
    <source>
        <dbReference type="Proteomes" id="UP001596011"/>
    </source>
</evidence>
<gene>
    <name evidence="3" type="ORF">ACFO6V_13390</name>
</gene>
<name>A0ABV9HI31_9MICO</name>
<sequence>MNIERNDSWNEDNDFLSGALRDAADKIPGGEVDDLHISFGVVRDRVRRRRAAKIGSLAGVSLVLVGGIAFGATQTPLLRSDDSVLPGEARSSFMTPGPDDSASDSATQAPEPSPGRSPAQDDIEFGYTPSWLADLGLGLECGMPVSDLTSTAAGWSVAAAGDMYARVSNYGGVSSPTWSMAATVQRGDGSLDVHPTVVWSQDGVVVDLGVNVFGAPGSQVGPLIASGDGAVEAQVRVASTCIPTESEGRDIFETSLPDGEYEVQVIAFPEVSAGQWEMTVSEPVAVQLDGTGAHSATGTRGGAATIEPLAPDENELTRFVLDRTTDWVLAQQEQSDYSSAGPARVTAQCESVNAGDSVPFEIVVPSTQDVVDSGSVQCDATQQVTTIEVPDVDSEVLDLRLGAVPDGVARFEAVLAPGGGGGGDPAADCSASGLTMEYDPARSPSEGASTTARAIVDAALDCDSGRLVDLATVYPTELMVTAEPAEDFFALPEGEEQHYRTLVALLAGTGGAFNGGEGTANRTVVWPRVVAEEFRDSDEAWQEVVDAGLLTQEQADAERADETFGYTGMRIAIDESGAWRYYSATP</sequence>
<comment type="caution">
    <text evidence="3">The sequence shown here is derived from an EMBL/GenBank/DDBJ whole genome shotgun (WGS) entry which is preliminary data.</text>
</comment>
<keyword evidence="2" id="KW-1133">Transmembrane helix</keyword>
<proteinExistence type="predicted"/>
<organism evidence="3 4">
    <name type="scientific">Promicromonospora alba</name>
    <dbReference type="NCBI Taxonomy" id="1616110"/>
    <lineage>
        <taxon>Bacteria</taxon>
        <taxon>Bacillati</taxon>
        <taxon>Actinomycetota</taxon>
        <taxon>Actinomycetes</taxon>
        <taxon>Micrococcales</taxon>
        <taxon>Promicromonosporaceae</taxon>
        <taxon>Promicromonospora</taxon>
    </lineage>
</organism>
<dbReference type="Proteomes" id="UP001596011">
    <property type="component" value="Unassembled WGS sequence"/>
</dbReference>
<evidence type="ECO:0000313" key="3">
    <source>
        <dbReference type="EMBL" id="MFC4629235.1"/>
    </source>
</evidence>
<protein>
    <submittedName>
        <fullName evidence="3">Uncharacterized protein</fullName>
    </submittedName>
</protein>
<feature type="region of interest" description="Disordered" evidence="1">
    <location>
        <begin position="79"/>
        <end position="123"/>
    </location>
</feature>
<keyword evidence="4" id="KW-1185">Reference proteome</keyword>
<keyword evidence="2" id="KW-0812">Transmembrane</keyword>